<comment type="subcellular location">
    <subcellularLocation>
        <location evidence="1">Cell membrane</location>
        <topology evidence="1">Multi-pass membrane protein</topology>
    </subcellularLocation>
</comment>
<organism evidence="10 11">
    <name type="scientific">Pinctada imbricata</name>
    <name type="common">Atlantic pearl-oyster</name>
    <name type="synonym">Pinctada martensii</name>
    <dbReference type="NCBI Taxonomy" id="66713"/>
    <lineage>
        <taxon>Eukaryota</taxon>
        <taxon>Metazoa</taxon>
        <taxon>Spiralia</taxon>
        <taxon>Lophotrochozoa</taxon>
        <taxon>Mollusca</taxon>
        <taxon>Bivalvia</taxon>
        <taxon>Autobranchia</taxon>
        <taxon>Pteriomorphia</taxon>
        <taxon>Pterioida</taxon>
        <taxon>Pterioidea</taxon>
        <taxon>Pteriidae</taxon>
        <taxon>Pinctada</taxon>
    </lineage>
</organism>
<dbReference type="InterPro" id="IPR052192">
    <property type="entry name" value="Insect_Ionotropic_Sensory_Rcpt"/>
</dbReference>
<evidence type="ECO:0000313" key="11">
    <source>
        <dbReference type="Proteomes" id="UP001186944"/>
    </source>
</evidence>
<evidence type="ECO:0000259" key="9">
    <source>
        <dbReference type="Pfam" id="PF00060"/>
    </source>
</evidence>
<dbReference type="Gene3D" id="1.10.287.70">
    <property type="match status" value="1"/>
</dbReference>
<dbReference type="GO" id="GO:0015276">
    <property type="term" value="F:ligand-gated monoatomic ion channel activity"/>
    <property type="evidence" value="ECO:0007669"/>
    <property type="project" value="InterPro"/>
</dbReference>
<keyword evidence="2" id="KW-1003">Cell membrane</keyword>
<dbReference type="Proteomes" id="UP001186944">
    <property type="component" value="Unassembled WGS sequence"/>
</dbReference>
<dbReference type="PANTHER" id="PTHR42643">
    <property type="entry name" value="IONOTROPIC RECEPTOR 20A-RELATED"/>
    <property type="match status" value="1"/>
</dbReference>
<evidence type="ECO:0000256" key="1">
    <source>
        <dbReference type="ARBA" id="ARBA00004651"/>
    </source>
</evidence>
<dbReference type="InterPro" id="IPR001320">
    <property type="entry name" value="Iontro_rcpt_C"/>
</dbReference>
<dbReference type="SUPFAM" id="SSF53850">
    <property type="entry name" value="Periplasmic binding protein-like II"/>
    <property type="match status" value="1"/>
</dbReference>
<keyword evidence="3 8" id="KW-0812">Transmembrane</keyword>
<dbReference type="PANTHER" id="PTHR42643:SF24">
    <property type="entry name" value="IONOTROPIC RECEPTOR 60A"/>
    <property type="match status" value="1"/>
</dbReference>
<reference evidence="10" key="1">
    <citation type="submission" date="2019-08" db="EMBL/GenBank/DDBJ databases">
        <title>The improved chromosome-level genome for the pearl oyster Pinctada fucata martensii using PacBio sequencing and Hi-C.</title>
        <authorList>
            <person name="Zheng Z."/>
        </authorList>
    </citation>
    <scope>NUCLEOTIDE SEQUENCE</scope>
    <source>
        <strain evidence="10">ZZ-2019</strain>
        <tissue evidence="10">Adductor muscle</tissue>
    </source>
</reference>
<evidence type="ECO:0000256" key="8">
    <source>
        <dbReference type="SAM" id="Phobius"/>
    </source>
</evidence>
<dbReference type="EMBL" id="VSWD01000006">
    <property type="protein sequence ID" value="KAK3099808.1"/>
    <property type="molecule type" value="Genomic_DNA"/>
</dbReference>
<evidence type="ECO:0000313" key="10">
    <source>
        <dbReference type="EMBL" id="KAK3099808.1"/>
    </source>
</evidence>
<sequence length="263" mass="29960">MAFAPLGVSFERNQVIDYGTTVYYDHTSFLMRSNNGGIRWYTVVKPFQVQTFAVLFAVFMWSTFCLLFVEKCSILSNGGEKSIMPTFGECLWYFFGASLAQGGNYETRSHSGAVFISLFWIYSVIVLVFYSGSLMSQLTVLKEQNMLETANDLARQSKYTYGTMGGSYYSMKLQNSTRPIYKELYNNILEFYETDPEVLSTEHEVHYRKVKTEDYVLILDRGYMKVKAATDCDLHVSSGSFDVVQQAPGFPKGSPLRDIISKQ</sequence>
<evidence type="ECO:0000256" key="3">
    <source>
        <dbReference type="ARBA" id="ARBA00022692"/>
    </source>
</evidence>
<evidence type="ECO:0000256" key="5">
    <source>
        <dbReference type="ARBA" id="ARBA00023136"/>
    </source>
</evidence>
<keyword evidence="6" id="KW-0675">Receptor</keyword>
<protein>
    <recommendedName>
        <fullName evidence="9">Ionotropic glutamate receptor C-terminal domain-containing protein</fullName>
    </recommendedName>
</protein>
<keyword evidence="11" id="KW-1185">Reference proteome</keyword>
<evidence type="ECO:0000256" key="7">
    <source>
        <dbReference type="ARBA" id="ARBA00023180"/>
    </source>
</evidence>
<keyword evidence="7" id="KW-0325">Glycoprotein</keyword>
<keyword evidence="5 8" id="KW-0472">Membrane</keyword>
<comment type="caution">
    <text evidence="10">The sequence shown here is derived from an EMBL/GenBank/DDBJ whole genome shotgun (WGS) entry which is preliminary data.</text>
</comment>
<dbReference type="AlphaFoldDB" id="A0AA88YI27"/>
<feature type="transmembrane region" description="Helical" evidence="8">
    <location>
        <begin position="49"/>
        <end position="70"/>
    </location>
</feature>
<feature type="domain" description="Ionotropic glutamate receptor C-terminal" evidence="9">
    <location>
        <begin position="51"/>
        <end position="219"/>
    </location>
</feature>
<keyword evidence="4 8" id="KW-1133">Transmembrane helix</keyword>
<gene>
    <name evidence="10" type="ORF">FSP39_010085</name>
</gene>
<feature type="transmembrane region" description="Helical" evidence="8">
    <location>
        <begin position="112"/>
        <end position="132"/>
    </location>
</feature>
<accession>A0AA88YI27</accession>
<evidence type="ECO:0000256" key="6">
    <source>
        <dbReference type="ARBA" id="ARBA00023170"/>
    </source>
</evidence>
<dbReference type="Pfam" id="PF00060">
    <property type="entry name" value="Lig_chan"/>
    <property type="match status" value="1"/>
</dbReference>
<evidence type="ECO:0000256" key="2">
    <source>
        <dbReference type="ARBA" id="ARBA00022475"/>
    </source>
</evidence>
<dbReference type="GO" id="GO:0005886">
    <property type="term" value="C:plasma membrane"/>
    <property type="evidence" value="ECO:0007669"/>
    <property type="project" value="UniProtKB-SubCell"/>
</dbReference>
<name>A0AA88YI27_PINIB</name>
<proteinExistence type="predicted"/>
<evidence type="ECO:0000256" key="4">
    <source>
        <dbReference type="ARBA" id="ARBA00022989"/>
    </source>
</evidence>
<dbReference type="GO" id="GO:0050906">
    <property type="term" value="P:detection of stimulus involved in sensory perception"/>
    <property type="evidence" value="ECO:0007669"/>
    <property type="project" value="UniProtKB-ARBA"/>
</dbReference>